<dbReference type="HAMAP" id="MF_01022">
    <property type="entry name" value="Bifunc_HisB"/>
    <property type="match status" value="1"/>
</dbReference>
<feature type="active site" description="Nucleophile" evidence="11">
    <location>
        <position position="9"/>
    </location>
</feature>
<dbReference type="InterPro" id="IPR006549">
    <property type="entry name" value="HAD-SF_hydro_IIIA"/>
</dbReference>
<evidence type="ECO:0000256" key="8">
    <source>
        <dbReference type="ARBA" id="ARBA00023102"/>
    </source>
</evidence>
<dbReference type="eggNOG" id="COG0241">
    <property type="taxonomic scope" value="Bacteria"/>
</dbReference>
<dbReference type="EC" id="3.1.3.15" evidence="11"/>
<keyword evidence="10 11" id="KW-0511">Multifunctional enzyme</keyword>
<reference evidence="12 13" key="1">
    <citation type="journal article" date="2012" name="J. Bacteriol.">
        <title>Genome Sequence of Gallaecimonas xiamenensis Type Strain 3-C-1.</title>
        <authorList>
            <person name="Lai Q."/>
            <person name="Wang L."/>
            <person name="Wang W."/>
            <person name="Shao Z."/>
        </authorList>
    </citation>
    <scope>NUCLEOTIDE SEQUENCE [LARGE SCALE GENOMIC DNA]</scope>
    <source>
        <strain evidence="12 13">3-C-1</strain>
    </source>
</reference>
<keyword evidence="4 11" id="KW-0028">Amino-acid biosynthesis</keyword>
<dbReference type="CDD" id="cd07503">
    <property type="entry name" value="HAD_HisB-N"/>
    <property type="match status" value="1"/>
</dbReference>
<dbReference type="AlphaFoldDB" id="K2J2N3"/>
<evidence type="ECO:0000256" key="11">
    <source>
        <dbReference type="HAMAP-Rule" id="MF_01022"/>
    </source>
</evidence>
<dbReference type="EC" id="4.2.1.19" evidence="11"/>
<accession>K2J2N3</accession>
<evidence type="ECO:0000256" key="1">
    <source>
        <dbReference type="ARBA" id="ARBA00001946"/>
    </source>
</evidence>
<feature type="binding site" evidence="11">
    <location>
        <position position="129"/>
    </location>
    <ligand>
        <name>Mg(2+)</name>
        <dbReference type="ChEBI" id="CHEBI:18420"/>
    </ligand>
</feature>
<comment type="caution">
    <text evidence="12">The sequence shown here is derived from an EMBL/GenBank/DDBJ whole genome shotgun (WGS) entry which is preliminary data.</text>
</comment>
<dbReference type="UniPathway" id="UPA00031">
    <property type="reaction ID" value="UER00011"/>
</dbReference>
<gene>
    <name evidence="11" type="primary">hisB</name>
    <name evidence="12" type="ORF">B3C1_15699</name>
</gene>
<dbReference type="NCBIfam" id="TIGR01656">
    <property type="entry name" value="Histidinol-ppas"/>
    <property type="match status" value="1"/>
</dbReference>
<comment type="catalytic activity">
    <reaction evidence="11">
        <text>L-histidinol phosphate + H2O = L-histidinol + phosphate</text>
        <dbReference type="Rhea" id="RHEA:14465"/>
        <dbReference type="ChEBI" id="CHEBI:15377"/>
        <dbReference type="ChEBI" id="CHEBI:43474"/>
        <dbReference type="ChEBI" id="CHEBI:57699"/>
        <dbReference type="ChEBI" id="CHEBI:57980"/>
        <dbReference type="EC" id="3.1.3.15"/>
    </reaction>
</comment>
<dbReference type="NCBIfam" id="NF002111">
    <property type="entry name" value="PRK00951.2-1"/>
    <property type="match status" value="1"/>
</dbReference>
<dbReference type="Gene3D" id="3.40.50.1000">
    <property type="entry name" value="HAD superfamily/HAD-like"/>
    <property type="match status" value="1"/>
</dbReference>
<feature type="binding site" evidence="11">
    <location>
        <position position="9"/>
    </location>
    <ligand>
        <name>Mg(2+)</name>
        <dbReference type="ChEBI" id="CHEBI:18420"/>
    </ligand>
</feature>
<dbReference type="PROSITE" id="PS00954">
    <property type="entry name" value="IGP_DEHYDRATASE_1"/>
    <property type="match status" value="1"/>
</dbReference>
<evidence type="ECO:0000256" key="10">
    <source>
        <dbReference type="ARBA" id="ARBA00023268"/>
    </source>
</evidence>
<feature type="active site" description="Proton donor" evidence="11">
    <location>
        <position position="11"/>
    </location>
</feature>
<dbReference type="Gene3D" id="3.30.230.40">
    <property type="entry name" value="Imidazole glycerol phosphate dehydratase, domain 1"/>
    <property type="match status" value="2"/>
</dbReference>
<comment type="pathway">
    <text evidence="11">Amino-acid biosynthesis; L-histidine biosynthesis; L-histidine from 5-phospho-alpha-D-ribose 1-diphosphate: step 8/9.</text>
</comment>
<dbReference type="NCBIfam" id="TIGR01261">
    <property type="entry name" value="hisB_Nterm"/>
    <property type="match status" value="1"/>
</dbReference>
<comment type="catalytic activity">
    <reaction evidence="11">
        <text>D-erythro-1-(imidazol-4-yl)glycerol 3-phosphate = 3-(imidazol-4-yl)-2-oxopropyl phosphate + H2O</text>
        <dbReference type="Rhea" id="RHEA:11040"/>
        <dbReference type="ChEBI" id="CHEBI:15377"/>
        <dbReference type="ChEBI" id="CHEBI:57766"/>
        <dbReference type="ChEBI" id="CHEBI:58278"/>
        <dbReference type="EC" id="4.2.1.19"/>
    </reaction>
</comment>
<dbReference type="GO" id="GO:0004424">
    <property type="term" value="F:imidazoleglycerol-phosphate dehydratase activity"/>
    <property type="evidence" value="ECO:0007669"/>
    <property type="project" value="UniProtKB-UniRule"/>
</dbReference>
<evidence type="ECO:0000256" key="7">
    <source>
        <dbReference type="ARBA" id="ARBA00022842"/>
    </source>
</evidence>
<dbReference type="Pfam" id="PF08645">
    <property type="entry name" value="PNK3P"/>
    <property type="match status" value="1"/>
</dbReference>
<dbReference type="STRING" id="745411.B3C1_15699"/>
<evidence type="ECO:0000256" key="4">
    <source>
        <dbReference type="ARBA" id="ARBA00022605"/>
    </source>
</evidence>
<dbReference type="PANTHER" id="PTHR23133">
    <property type="entry name" value="IMIDAZOLEGLYCEROL-PHOSPHATE DEHYDRATASE HIS7"/>
    <property type="match status" value="1"/>
</dbReference>
<dbReference type="GO" id="GO:0004401">
    <property type="term" value="F:histidinol-phosphatase activity"/>
    <property type="evidence" value="ECO:0007669"/>
    <property type="project" value="UniProtKB-UniRule"/>
</dbReference>
<dbReference type="EMBL" id="AMRI01000026">
    <property type="protein sequence ID" value="EKE69107.1"/>
    <property type="molecule type" value="Genomic_DNA"/>
</dbReference>
<dbReference type="GO" id="GO:0005737">
    <property type="term" value="C:cytoplasm"/>
    <property type="evidence" value="ECO:0007669"/>
    <property type="project" value="UniProtKB-SubCell"/>
</dbReference>
<proteinExistence type="inferred from homology"/>
<dbReference type="InterPro" id="IPR038494">
    <property type="entry name" value="IGPD_sf"/>
</dbReference>
<dbReference type="SUPFAM" id="SSF56784">
    <property type="entry name" value="HAD-like"/>
    <property type="match status" value="1"/>
</dbReference>
<comment type="similarity">
    <text evidence="11">In the N-terminal section; belongs to the histidinol-phosphatase family.</text>
</comment>
<keyword evidence="7 11" id="KW-0460">Magnesium</keyword>
<dbReference type="SUPFAM" id="SSF54211">
    <property type="entry name" value="Ribosomal protein S5 domain 2-like"/>
    <property type="match status" value="2"/>
</dbReference>
<feature type="binding site" evidence="11">
    <location>
        <position position="100"/>
    </location>
    <ligand>
        <name>Zn(2+)</name>
        <dbReference type="ChEBI" id="CHEBI:29105"/>
    </ligand>
</feature>
<dbReference type="HAMAP" id="MF_00076">
    <property type="entry name" value="HisB"/>
    <property type="match status" value="1"/>
</dbReference>
<keyword evidence="3 11" id="KW-0963">Cytoplasm</keyword>
<dbReference type="PATRIC" id="fig|745411.4.peg.3089"/>
<dbReference type="PANTHER" id="PTHR23133:SF2">
    <property type="entry name" value="IMIDAZOLEGLYCEROL-PHOSPHATE DEHYDRATASE"/>
    <property type="match status" value="1"/>
</dbReference>
<dbReference type="InterPro" id="IPR000807">
    <property type="entry name" value="ImidazoleglycerolP_deHydtase"/>
</dbReference>
<comment type="cofactor">
    <cofactor evidence="1 11">
        <name>Mg(2+)</name>
        <dbReference type="ChEBI" id="CHEBI:18420"/>
    </cofactor>
</comment>
<dbReference type="NCBIfam" id="NF002114">
    <property type="entry name" value="PRK00951.2-4"/>
    <property type="match status" value="1"/>
</dbReference>
<dbReference type="InterPro" id="IPR023214">
    <property type="entry name" value="HAD_sf"/>
</dbReference>
<dbReference type="InterPro" id="IPR013954">
    <property type="entry name" value="PNK3P"/>
</dbReference>
<protein>
    <recommendedName>
        <fullName evidence="11">Histidine biosynthesis bifunctional protein HisB</fullName>
    </recommendedName>
    <domain>
        <recommendedName>
            <fullName evidence="11">Histidinol-phosphatase</fullName>
            <ecNumber evidence="11">3.1.3.15</ecNumber>
        </recommendedName>
    </domain>
    <domain>
        <recommendedName>
            <fullName evidence="11">Imidazoleglycerol-phosphate dehydratase</fullName>
            <shortName evidence="11">IGPD</shortName>
            <ecNumber evidence="11">4.2.1.19</ecNumber>
        </recommendedName>
    </domain>
</protein>
<keyword evidence="13" id="KW-1185">Reference proteome</keyword>
<dbReference type="Pfam" id="PF00475">
    <property type="entry name" value="IGPD"/>
    <property type="match status" value="1"/>
</dbReference>
<feature type="binding site" evidence="11">
    <location>
        <position position="11"/>
    </location>
    <ligand>
        <name>Mg(2+)</name>
        <dbReference type="ChEBI" id="CHEBI:18420"/>
    </ligand>
</feature>
<dbReference type="InterPro" id="IPR036412">
    <property type="entry name" value="HAD-like_sf"/>
</dbReference>
<comment type="subcellular location">
    <subcellularLocation>
        <location evidence="11">Cytoplasm</location>
    </subcellularLocation>
</comment>
<dbReference type="NCBIfam" id="NF003937">
    <property type="entry name" value="PRK05446.1"/>
    <property type="match status" value="1"/>
</dbReference>
<dbReference type="GO" id="GO:0046872">
    <property type="term" value="F:metal ion binding"/>
    <property type="evidence" value="ECO:0007669"/>
    <property type="project" value="UniProtKB-KW"/>
</dbReference>
<feature type="region of interest" description="Imidazoleglycerol-phosphate dehydratase" evidence="11">
    <location>
        <begin position="166"/>
        <end position="355"/>
    </location>
</feature>
<feature type="region of interest" description="Histidinol-phosphatase" evidence="11">
    <location>
        <begin position="1"/>
        <end position="165"/>
    </location>
</feature>
<evidence type="ECO:0000256" key="9">
    <source>
        <dbReference type="ARBA" id="ARBA00023239"/>
    </source>
</evidence>
<feature type="binding site" evidence="11">
    <location>
        <position position="92"/>
    </location>
    <ligand>
        <name>Zn(2+)</name>
        <dbReference type="ChEBI" id="CHEBI:29105"/>
    </ligand>
</feature>
<dbReference type="InterPro" id="IPR020566">
    <property type="entry name" value="His_synth_bifunc_HisB"/>
</dbReference>
<organism evidence="12 13">
    <name type="scientific">Gallaecimonas xiamenensis 3-C-1</name>
    <dbReference type="NCBI Taxonomy" id="745411"/>
    <lineage>
        <taxon>Bacteria</taxon>
        <taxon>Pseudomonadati</taxon>
        <taxon>Pseudomonadota</taxon>
        <taxon>Gammaproteobacteria</taxon>
        <taxon>Enterobacterales</taxon>
        <taxon>Gallaecimonadaceae</taxon>
        <taxon>Gallaecimonas</taxon>
    </lineage>
</organism>
<dbReference type="FunFam" id="3.40.50.1000:FF:000061">
    <property type="entry name" value="Histidine biosynthesis bifunctional protein HisB"/>
    <property type="match status" value="1"/>
</dbReference>
<dbReference type="OrthoDB" id="9790411at2"/>
<feature type="binding site" evidence="11">
    <location>
        <position position="94"/>
    </location>
    <ligand>
        <name>Zn(2+)</name>
        <dbReference type="ChEBI" id="CHEBI:29105"/>
    </ligand>
</feature>
<dbReference type="InterPro" id="IPR006543">
    <property type="entry name" value="Histidinol-phos"/>
</dbReference>
<dbReference type="FunFam" id="3.30.230.40:FF:000001">
    <property type="entry name" value="Imidazoleglycerol-phosphate dehydratase HisB"/>
    <property type="match status" value="1"/>
</dbReference>
<comment type="pathway">
    <text evidence="2 11">Amino-acid biosynthesis; L-histidine biosynthesis; L-histidine from 5-phospho-alpha-D-ribose 1-diphosphate: step 6/9.</text>
</comment>
<dbReference type="FunFam" id="3.30.230.40:FF:000003">
    <property type="entry name" value="Imidazoleglycerol-phosphate dehydratase HisB"/>
    <property type="match status" value="1"/>
</dbReference>
<evidence type="ECO:0000313" key="12">
    <source>
        <dbReference type="EMBL" id="EKE69107.1"/>
    </source>
</evidence>
<dbReference type="GO" id="GO:0000105">
    <property type="term" value="P:L-histidine biosynthetic process"/>
    <property type="evidence" value="ECO:0007669"/>
    <property type="project" value="UniProtKB-UniRule"/>
</dbReference>
<dbReference type="Proteomes" id="UP000006755">
    <property type="component" value="Unassembled WGS sequence"/>
</dbReference>
<dbReference type="RefSeq" id="WP_008486034.1">
    <property type="nucleotide sequence ID" value="NZ_AMRI01000026.1"/>
</dbReference>
<dbReference type="CDD" id="cd07914">
    <property type="entry name" value="IGPD"/>
    <property type="match status" value="1"/>
</dbReference>
<evidence type="ECO:0000313" key="13">
    <source>
        <dbReference type="Proteomes" id="UP000006755"/>
    </source>
</evidence>
<dbReference type="NCBIfam" id="TIGR01662">
    <property type="entry name" value="HAD-SF-IIIA"/>
    <property type="match status" value="1"/>
</dbReference>
<dbReference type="InterPro" id="IPR020565">
    <property type="entry name" value="ImidazoleglycerP_deHydtase_CS"/>
</dbReference>
<dbReference type="InterPro" id="IPR005954">
    <property type="entry name" value="HisB_N"/>
</dbReference>
<keyword evidence="11" id="KW-0862">Zinc</keyword>
<feature type="binding site" evidence="11">
    <location>
        <position position="102"/>
    </location>
    <ligand>
        <name>Zn(2+)</name>
        <dbReference type="ChEBI" id="CHEBI:29105"/>
    </ligand>
</feature>
<evidence type="ECO:0000256" key="6">
    <source>
        <dbReference type="ARBA" id="ARBA00022801"/>
    </source>
</evidence>
<sequence>MAKPILFIDRDGTIITEPEDFQIDSFEKLAFEPGVIPALLKLQSAGFELVMVSNQDGLGTSSYPADSFQGPHDLMMQILESQGVKFSEVLICPHFDTDNCGCRKPKLGLVRHYLTEGRVDFTKSAVIGDRATDVTLAEAMGVKAFQYNPKTLGWAQIAKALTEQPRKAQVTRTTRETNIHVTVDLDAGPKADIHTGIGFFDHMLEQIAVHGGFTLALNCEGDLHIDDHHSVEDCALALGEALKKALGNKQGIGRYGFVLPMDECRCEAVLDLSGRPYCKVDVDFSRDNVGELATEMVPHFFRSLTDAAGITLHLSSTDGNAHHQVEGLFKAFARALRQAVSKTAGSELPSSKGAL</sequence>
<keyword evidence="5 11" id="KW-0479">Metal-binding</keyword>
<evidence type="ECO:0000256" key="3">
    <source>
        <dbReference type="ARBA" id="ARBA00022490"/>
    </source>
</evidence>
<comment type="cofactor">
    <cofactor evidence="11">
        <name>Zn(2+)</name>
        <dbReference type="ChEBI" id="CHEBI:29105"/>
    </cofactor>
</comment>
<dbReference type="InterPro" id="IPR020568">
    <property type="entry name" value="Ribosomal_Su5_D2-typ_SF"/>
</dbReference>
<keyword evidence="9 11" id="KW-0456">Lyase</keyword>
<comment type="similarity">
    <text evidence="11">In the C-terminal section; belongs to the imidazoleglycerol-phosphate dehydratase family.</text>
</comment>
<dbReference type="eggNOG" id="COG0131">
    <property type="taxonomic scope" value="Bacteria"/>
</dbReference>
<name>K2J2N3_9GAMM</name>
<keyword evidence="6 11" id="KW-0378">Hydrolase</keyword>
<keyword evidence="8 11" id="KW-0368">Histidine biosynthesis</keyword>
<evidence type="ECO:0000256" key="5">
    <source>
        <dbReference type="ARBA" id="ARBA00022723"/>
    </source>
</evidence>
<evidence type="ECO:0000256" key="2">
    <source>
        <dbReference type="ARBA" id="ARBA00005047"/>
    </source>
</evidence>